<comment type="caution">
    <text evidence="1">The sequence shown here is derived from an EMBL/GenBank/DDBJ whole genome shotgun (WGS) entry which is preliminary data.</text>
</comment>
<dbReference type="Proteomes" id="UP000821837">
    <property type="component" value="Chromosome 11"/>
</dbReference>
<protein>
    <recommendedName>
        <fullName evidence="3">Tick transposon</fullName>
    </recommendedName>
</protein>
<gene>
    <name evidence="1" type="ORF">HPB52_014188</name>
</gene>
<reference evidence="1" key="2">
    <citation type="submission" date="2021-09" db="EMBL/GenBank/DDBJ databases">
        <authorList>
            <person name="Jia N."/>
            <person name="Wang J."/>
            <person name="Shi W."/>
            <person name="Du L."/>
            <person name="Sun Y."/>
            <person name="Zhan W."/>
            <person name="Jiang J."/>
            <person name="Wang Q."/>
            <person name="Zhang B."/>
            <person name="Ji P."/>
            <person name="Sakyi L.B."/>
            <person name="Cui X."/>
            <person name="Yuan T."/>
            <person name="Jiang B."/>
            <person name="Yang W."/>
            <person name="Lam T.T.-Y."/>
            <person name="Chang Q."/>
            <person name="Ding S."/>
            <person name="Wang X."/>
            <person name="Zhu J."/>
            <person name="Ruan X."/>
            <person name="Zhao L."/>
            <person name="Wei J."/>
            <person name="Que T."/>
            <person name="Du C."/>
            <person name="Cheng J."/>
            <person name="Dai P."/>
            <person name="Han X."/>
            <person name="Huang E."/>
            <person name="Gao Y."/>
            <person name="Liu J."/>
            <person name="Shao H."/>
            <person name="Ye R."/>
            <person name="Li L."/>
            <person name="Wei W."/>
            <person name="Wang X."/>
            <person name="Wang C."/>
            <person name="Huo Q."/>
            <person name="Li W."/>
            <person name="Guo W."/>
            <person name="Chen H."/>
            <person name="Chen S."/>
            <person name="Zhou L."/>
            <person name="Zhou L."/>
            <person name="Ni X."/>
            <person name="Tian J."/>
            <person name="Zhou Y."/>
            <person name="Sheng Y."/>
            <person name="Liu T."/>
            <person name="Pan Y."/>
            <person name="Xia L."/>
            <person name="Li J."/>
            <person name="Zhao F."/>
            <person name="Cao W."/>
        </authorList>
    </citation>
    <scope>NUCLEOTIDE SEQUENCE</scope>
    <source>
        <strain evidence="1">Rsan-2018</strain>
        <tissue evidence="1">Larvae</tissue>
    </source>
</reference>
<dbReference type="EMBL" id="JABSTV010001247">
    <property type="protein sequence ID" value="KAH7972618.1"/>
    <property type="molecule type" value="Genomic_DNA"/>
</dbReference>
<name>A0A9D4T5P3_RHISA</name>
<dbReference type="VEuPathDB" id="VectorBase:RSAN_044712"/>
<organism evidence="1 2">
    <name type="scientific">Rhipicephalus sanguineus</name>
    <name type="common">Brown dog tick</name>
    <name type="synonym">Ixodes sanguineus</name>
    <dbReference type="NCBI Taxonomy" id="34632"/>
    <lineage>
        <taxon>Eukaryota</taxon>
        <taxon>Metazoa</taxon>
        <taxon>Ecdysozoa</taxon>
        <taxon>Arthropoda</taxon>
        <taxon>Chelicerata</taxon>
        <taxon>Arachnida</taxon>
        <taxon>Acari</taxon>
        <taxon>Parasitiformes</taxon>
        <taxon>Ixodida</taxon>
        <taxon>Ixodoidea</taxon>
        <taxon>Ixodidae</taxon>
        <taxon>Rhipicephalinae</taxon>
        <taxon>Rhipicephalus</taxon>
        <taxon>Rhipicephalus</taxon>
    </lineage>
</organism>
<sequence length="327" mass="35957">MGIRRPDLSSVVASLRKDNFKLLQTDKEGGFVMMTSRVYNEKAGRALHSNFRSAENFHPAKAKKEALKAITADKIYSSFCTNFPGLSFTKELPEGKKLRFLDLTIHLDDRHTCWIYTPRSKKGLLPFPSHHLKLVKRAITLTAMRNALGRSCPHQVASSCALQVERLATAGFPEPFLVGLAEVVLRESRSQGKEAPPQVDKAKVSIIPYLHGVSHRVKKAAGRAGFIAQFGTWLQRADLAVTNCSSPVLLTAPICIDTHLCHQPCFNGDITSIVSRSTTLWATTATLEDIKTTEFLCSFSGHGGAATMRSLSHPILLFVQVITAMVS</sequence>
<dbReference type="VEuPathDB" id="VectorBase:RSAN_040301"/>
<reference evidence="1" key="1">
    <citation type="journal article" date="2020" name="Cell">
        <title>Large-Scale Comparative Analyses of Tick Genomes Elucidate Their Genetic Diversity and Vector Capacities.</title>
        <authorList>
            <consortium name="Tick Genome and Microbiome Consortium (TIGMIC)"/>
            <person name="Jia N."/>
            <person name="Wang J."/>
            <person name="Shi W."/>
            <person name="Du L."/>
            <person name="Sun Y."/>
            <person name="Zhan W."/>
            <person name="Jiang J.F."/>
            <person name="Wang Q."/>
            <person name="Zhang B."/>
            <person name="Ji P."/>
            <person name="Bell-Sakyi L."/>
            <person name="Cui X.M."/>
            <person name="Yuan T.T."/>
            <person name="Jiang B.G."/>
            <person name="Yang W.F."/>
            <person name="Lam T.T."/>
            <person name="Chang Q.C."/>
            <person name="Ding S.J."/>
            <person name="Wang X.J."/>
            <person name="Zhu J.G."/>
            <person name="Ruan X.D."/>
            <person name="Zhao L."/>
            <person name="Wei J.T."/>
            <person name="Ye R.Z."/>
            <person name="Que T.C."/>
            <person name="Du C.H."/>
            <person name="Zhou Y.H."/>
            <person name="Cheng J.X."/>
            <person name="Dai P.F."/>
            <person name="Guo W.B."/>
            <person name="Han X.H."/>
            <person name="Huang E.J."/>
            <person name="Li L.F."/>
            <person name="Wei W."/>
            <person name="Gao Y.C."/>
            <person name="Liu J.Z."/>
            <person name="Shao H.Z."/>
            <person name="Wang X."/>
            <person name="Wang C.C."/>
            <person name="Yang T.C."/>
            <person name="Huo Q.B."/>
            <person name="Li W."/>
            <person name="Chen H.Y."/>
            <person name="Chen S.E."/>
            <person name="Zhou L.G."/>
            <person name="Ni X.B."/>
            <person name="Tian J.H."/>
            <person name="Sheng Y."/>
            <person name="Liu T."/>
            <person name="Pan Y.S."/>
            <person name="Xia L.Y."/>
            <person name="Li J."/>
            <person name="Zhao F."/>
            <person name="Cao W.C."/>
        </authorList>
    </citation>
    <scope>NUCLEOTIDE SEQUENCE</scope>
    <source>
        <strain evidence="1">Rsan-2018</strain>
    </source>
</reference>
<keyword evidence="2" id="KW-1185">Reference proteome</keyword>
<evidence type="ECO:0008006" key="3">
    <source>
        <dbReference type="Google" id="ProtNLM"/>
    </source>
</evidence>
<evidence type="ECO:0000313" key="1">
    <source>
        <dbReference type="EMBL" id="KAH7972618.1"/>
    </source>
</evidence>
<accession>A0A9D4T5P3</accession>
<proteinExistence type="predicted"/>
<dbReference type="AlphaFoldDB" id="A0A9D4T5P3"/>
<evidence type="ECO:0000313" key="2">
    <source>
        <dbReference type="Proteomes" id="UP000821837"/>
    </source>
</evidence>